<gene>
    <name evidence="8" type="ORF">A4H97_18250</name>
</gene>
<dbReference type="Proteomes" id="UP000192610">
    <property type="component" value="Unassembled WGS sequence"/>
</dbReference>
<dbReference type="OrthoDB" id="993981at2"/>
<keyword evidence="3" id="KW-0732">Signal</keyword>
<dbReference type="InterPro" id="IPR011990">
    <property type="entry name" value="TPR-like_helical_dom_sf"/>
</dbReference>
<dbReference type="PROSITE" id="PS51257">
    <property type="entry name" value="PROKAR_LIPOPROTEIN"/>
    <property type="match status" value="1"/>
</dbReference>
<accession>A0A1V9DXQ8</accession>
<evidence type="ECO:0000256" key="5">
    <source>
        <dbReference type="ARBA" id="ARBA00023237"/>
    </source>
</evidence>
<feature type="domain" description="SusD-like N-terminal" evidence="7">
    <location>
        <begin position="78"/>
        <end position="222"/>
    </location>
</feature>
<dbReference type="Gene3D" id="1.25.40.390">
    <property type="match status" value="1"/>
</dbReference>
<evidence type="ECO:0000256" key="3">
    <source>
        <dbReference type="ARBA" id="ARBA00022729"/>
    </source>
</evidence>
<comment type="subcellular location">
    <subcellularLocation>
        <location evidence="1">Cell outer membrane</location>
    </subcellularLocation>
</comment>
<proteinExistence type="inferred from homology"/>
<evidence type="ECO:0000259" key="6">
    <source>
        <dbReference type="Pfam" id="PF07980"/>
    </source>
</evidence>
<name>A0A1V9DXQ8_9BACT</name>
<dbReference type="InterPro" id="IPR033985">
    <property type="entry name" value="SusD-like_N"/>
</dbReference>
<keyword evidence="4" id="KW-0472">Membrane</keyword>
<protein>
    <submittedName>
        <fullName evidence="8">Carbohydrate-binding protein SusD</fullName>
    </submittedName>
</protein>
<dbReference type="STRING" id="354355.SAMN05660816_02753"/>
<dbReference type="RefSeq" id="WP_081204667.1">
    <property type="nucleotide sequence ID" value="NZ_FOCZ01000004.1"/>
</dbReference>
<evidence type="ECO:0000256" key="1">
    <source>
        <dbReference type="ARBA" id="ARBA00004442"/>
    </source>
</evidence>
<evidence type="ECO:0000313" key="8">
    <source>
        <dbReference type="EMBL" id="OQP38663.1"/>
    </source>
</evidence>
<dbReference type="GO" id="GO:0009279">
    <property type="term" value="C:cell outer membrane"/>
    <property type="evidence" value="ECO:0007669"/>
    <property type="project" value="UniProtKB-SubCell"/>
</dbReference>
<feature type="domain" description="RagB/SusD" evidence="6">
    <location>
        <begin position="352"/>
        <end position="500"/>
    </location>
</feature>
<evidence type="ECO:0000313" key="9">
    <source>
        <dbReference type="Proteomes" id="UP000192610"/>
    </source>
</evidence>
<reference evidence="9" key="1">
    <citation type="submission" date="2016-04" db="EMBL/GenBank/DDBJ databases">
        <authorList>
            <person name="Chen L."/>
            <person name="Zhuang W."/>
            <person name="Wang G."/>
        </authorList>
    </citation>
    <scope>NUCLEOTIDE SEQUENCE [LARGE SCALE GENOMIC DNA]</scope>
    <source>
        <strain evidence="9">17621</strain>
    </source>
</reference>
<dbReference type="Pfam" id="PF14322">
    <property type="entry name" value="SusD-like_3"/>
    <property type="match status" value="1"/>
</dbReference>
<dbReference type="AlphaFoldDB" id="A0A1V9DXQ8"/>
<dbReference type="SUPFAM" id="SSF48452">
    <property type="entry name" value="TPR-like"/>
    <property type="match status" value="1"/>
</dbReference>
<dbReference type="Pfam" id="PF07980">
    <property type="entry name" value="SusD_RagB"/>
    <property type="match status" value="1"/>
</dbReference>
<comment type="similarity">
    <text evidence="2">Belongs to the SusD family.</text>
</comment>
<evidence type="ECO:0000256" key="4">
    <source>
        <dbReference type="ARBA" id="ARBA00023136"/>
    </source>
</evidence>
<evidence type="ECO:0000259" key="7">
    <source>
        <dbReference type="Pfam" id="PF14322"/>
    </source>
</evidence>
<sequence>MNKNIFIISGLLLFLITSCSRDLNLKPISASTTVTFYANANDFTQGVYAAYSSLRTYPDRLLNLSETRSDNLYAVSDGGVRDWEGINDFQKTIASNPYVGSAWTNNYNGIYKCNVLIDELAKNGSVINDNVLQTRMEAEAKFLRAFFYFDLIRTFGKVPLVDKPLSAAEALKIGRTAVSAVYDLVISDLKFASDNLPENVPSAEKGRASKYAAKGMLALVYMTRSGPTYDIEGPGLGLNEWGQAVALLNEIIGSNKFSFLTSYPDIFNYGNENNGEVVFDIQYVSGANPSLGSTFPSLLVPDTYFRSMGKVDQNGLSIRPISNSLFNSYEPGDTRKAFSIKTGYVYNRDAETRSFYLKYLDTTKVPTKAVDWSVNYIVLRYTDVLMLKAECVLHGAPGSLATDVDAVVNQVRTRAGLTTPKTNITLPQLMDERRREFAAEGSRWHDLVRSGLVETVMTSWIAADDVQHKISPFQKEYIIYPVPQSEMDVNQPLFQQNTGY</sequence>
<organism evidence="8 9">
    <name type="scientific">Niastella yeongjuensis</name>
    <dbReference type="NCBI Taxonomy" id="354355"/>
    <lineage>
        <taxon>Bacteria</taxon>
        <taxon>Pseudomonadati</taxon>
        <taxon>Bacteroidota</taxon>
        <taxon>Chitinophagia</taxon>
        <taxon>Chitinophagales</taxon>
        <taxon>Chitinophagaceae</taxon>
        <taxon>Niastella</taxon>
    </lineage>
</organism>
<dbReference type="EMBL" id="LVXG01000082">
    <property type="protein sequence ID" value="OQP38663.1"/>
    <property type="molecule type" value="Genomic_DNA"/>
</dbReference>
<dbReference type="InterPro" id="IPR012944">
    <property type="entry name" value="SusD_RagB_dom"/>
</dbReference>
<comment type="caution">
    <text evidence="8">The sequence shown here is derived from an EMBL/GenBank/DDBJ whole genome shotgun (WGS) entry which is preliminary data.</text>
</comment>
<evidence type="ECO:0000256" key="2">
    <source>
        <dbReference type="ARBA" id="ARBA00006275"/>
    </source>
</evidence>
<keyword evidence="5" id="KW-0998">Cell outer membrane</keyword>
<keyword evidence="9" id="KW-1185">Reference proteome</keyword>